<reference evidence="2 3" key="1">
    <citation type="journal article" date="2019" name="Sci. Rep.">
        <title>Comparative genomics of chytrid fungi reveal insights into the obligate biotrophic and pathogenic lifestyle of Synchytrium endobioticum.</title>
        <authorList>
            <person name="van de Vossenberg B.T.L.H."/>
            <person name="Warris S."/>
            <person name="Nguyen H.D.T."/>
            <person name="van Gent-Pelzer M.P.E."/>
            <person name="Joly D.L."/>
            <person name="van de Geest H.C."/>
            <person name="Bonants P.J.M."/>
            <person name="Smith D.S."/>
            <person name="Levesque C.A."/>
            <person name="van der Lee T.A.J."/>
        </authorList>
    </citation>
    <scope>NUCLEOTIDE SEQUENCE [LARGE SCALE GENOMIC DNA]</scope>
    <source>
        <strain evidence="2 3">MB42</strain>
    </source>
</reference>
<comment type="caution">
    <text evidence="2">The sequence shown here is derived from an EMBL/GenBank/DDBJ whole genome shotgun (WGS) entry which is preliminary data.</text>
</comment>
<evidence type="ECO:0000256" key="1">
    <source>
        <dbReference type="SAM" id="SignalP"/>
    </source>
</evidence>
<protein>
    <submittedName>
        <fullName evidence="2">Uncharacterized protein</fullName>
    </submittedName>
</protein>
<gene>
    <name evidence="2" type="ORF">SeMB42_g07538</name>
</gene>
<evidence type="ECO:0000313" key="3">
    <source>
        <dbReference type="Proteomes" id="UP000317494"/>
    </source>
</evidence>
<proteinExistence type="predicted"/>
<keyword evidence="3" id="KW-1185">Reference proteome</keyword>
<dbReference type="VEuPathDB" id="FungiDB:SeMB42_g07538"/>
<keyword evidence="1" id="KW-0732">Signal</keyword>
<organism evidence="2 3">
    <name type="scientific">Synchytrium endobioticum</name>
    <dbReference type="NCBI Taxonomy" id="286115"/>
    <lineage>
        <taxon>Eukaryota</taxon>
        <taxon>Fungi</taxon>
        <taxon>Fungi incertae sedis</taxon>
        <taxon>Chytridiomycota</taxon>
        <taxon>Chytridiomycota incertae sedis</taxon>
        <taxon>Chytridiomycetes</taxon>
        <taxon>Synchytriales</taxon>
        <taxon>Synchytriaceae</taxon>
        <taxon>Synchytrium</taxon>
    </lineage>
</organism>
<sequence>MSKVLGILLLLVVCNQVVSTDPESSYQHEMAKLRYWETQSNNAGEEVRAKMQVYSLPYALRTTTDGPITTMTQEIAHASGLYDHLILSRNLERQKHLTLFAHLKMLLRIIVNVYKYHDIDAETRKIDGPAILTSLERQMLLERAASIKKIAKSTLNKINRYGKRLNKCGAHPKVPIISDTEIRIFDDGMGYKGRQNSKYEKYIREINAFGKMVQDEKLKRDSLASNSNVELMTKDEIEARIRKIQAPFPLYDFNRNGITVTELLLLAHTHEILFYWASYAAGFSALPADIDNGPLAAVFDSFLQTDEEPNNFRIRAEGHLGVCNEYVQKFVALAKHDFVGIDSDLVNGYKLEIMPELHEYIMVSQPKQTSDDVSSPFPDLLPSGSRIYDRGGREDSNFGDCDRLLSHVDGASSSASGGTRTRSVDCDRGSRKSVFGWSFC</sequence>
<evidence type="ECO:0000313" key="2">
    <source>
        <dbReference type="EMBL" id="TPX33049.1"/>
    </source>
</evidence>
<dbReference type="AlphaFoldDB" id="A0A507C1W4"/>
<feature type="signal peptide" evidence="1">
    <location>
        <begin position="1"/>
        <end position="19"/>
    </location>
</feature>
<dbReference type="Proteomes" id="UP000317494">
    <property type="component" value="Unassembled WGS sequence"/>
</dbReference>
<name>A0A507C1W4_9FUNG</name>
<accession>A0A507C1W4</accession>
<dbReference type="EMBL" id="QEAN01000551">
    <property type="protein sequence ID" value="TPX33049.1"/>
    <property type="molecule type" value="Genomic_DNA"/>
</dbReference>
<feature type="chain" id="PRO_5021191793" evidence="1">
    <location>
        <begin position="20"/>
        <end position="440"/>
    </location>
</feature>